<dbReference type="InterPro" id="IPR002156">
    <property type="entry name" value="RNaseH_domain"/>
</dbReference>
<proteinExistence type="predicted"/>
<reference evidence="3" key="1">
    <citation type="submission" date="2024-07" db="EMBL/GenBank/DDBJ databases">
        <title>Two chromosome-level genome assemblies of Korean endemic species Abeliophyllum distichum and Forsythia ovata (Oleaceae).</title>
        <authorList>
            <person name="Jang H."/>
        </authorList>
    </citation>
    <scope>NUCLEOTIDE SEQUENCE [LARGE SCALE GENOMIC DNA]</scope>
</reference>
<comment type="caution">
    <text evidence="2">The sequence shown here is derived from an EMBL/GenBank/DDBJ whole genome shotgun (WGS) entry which is preliminary data.</text>
</comment>
<sequence length="107" mass="12230">MESYKVNTDGCVKDGFASGWEIIKDLSDLWIKVDSTLAIHCISRRGRPWYIQATLRQIRHLIAFDCDTISHIYRESNPVATYLLQRVRIVVAILSTALRTYLDTTAA</sequence>
<dbReference type="EMBL" id="JBFOLK010000001">
    <property type="protein sequence ID" value="KAL2542136.1"/>
    <property type="molecule type" value="Genomic_DNA"/>
</dbReference>
<name>A0ABD1VY35_9LAMI</name>
<evidence type="ECO:0000259" key="1">
    <source>
        <dbReference type="Pfam" id="PF13456"/>
    </source>
</evidence>
<dbReference type="Pfam" id="PF13456">
    <property type="entry name" value="RVT_3"/>
    <property type="match status" value="1"/>
</dbReference>
<organism evidence="2 3">
    <name type="scientific">Abeliophyllum distichum</name>
    <dbReference type="NCBI Taxonomy" id="126358"/>
    <lineage>
        <taxon>Eukaryota</taxon>
        <taxon>Viridiplantae</taxon>
        <taxon>Streptophyta</taxon>
        <taxon>Embryophyta</taxon>
        <taxon>Tracheophyta</taxon>
        <taxon>Spermatophyta</taxon>
        <taxon>Magnoliopsida</taxon>
        <taxon>eudicotyledons</taxon>
        <taxon>Gunneridae</taxon>
        <taxon>Pentapetalae</taxon>
        <taxon>asterids</taxon>
        <taxon>lamiids</taxon>
        <taxon>Lamiales</taxon>
        <taxon>Oleaceae</taxon>
        <taxon>Forsythieae</taxon>
        <taxon>Abeliophyllum</taxon>
    </lineage>
</organism>
<protein>
    <recommendedName>
        <fullName evidence="1">RNase H type-1 domain-containing protein</fullName>
    </recommendedName>
</protein>
<keyword evidence="3" id="KW-1185">Reference proteome</keyword>
<feature type="domain" description="RNase H type-1" evidence="1">
    <location>
        <begin position="26"/>
        <end position="85"/>
    </location>
</feature>
<evidence type="ECO:0000313" key="3">
    <source>
        <dbReference type="Proteomes" id="UP001604336"/>
    </source>
</evidence>
<accession>A0ABD1VY35</accession>
<dbReference type="AlphaFoldDB" id="A0ABD1VY35"/>
<evidence type="ECO:0000313" key="2">
    <source>
        <dbReference type="EMBL" id="KAL2542136.1"/>
    </source>
</evidence>
<gene>
    <name evidence="2" type="ORF">Adt_03114</name>
</gene>
<dbReference type="Proteomes" id="UP001604336">
    <property type="component" value="Unassembled WGS sequence"/>
</dbReference>